<accession>A0ABC8TIP2</accession>
<evidence type="ECO:0000313" key="2">
    <source>
        <dbReference type="Proteomes" id="UP001642360"/>
    </source>
</evidence>
<reference evidence="1 2" key="1">
    <citation type="submission" date="2024-02" db="EMBL/GenBank/DDBJ databases">
        <authorList>
            <person name="Vignale AGUSTIN F."/>
            <person name="Sosa J E."/>
            <person name="Modenutti C."/>
        </authorList>
    </citation>
    <scope>NUCLEOTIDE SEQUENCE [LARGE SCALE GENOMIC DNA]</scope>
</reference>
<comment type="caution">
    <text evidence="1">The sequence shown here is derived from an EMBL/GenBank/DDBJ whole genome shotgun (WGS) entry which is preliminary data.</text>
</comment>
<evidence type="ECO:0000313" key="1">
    <source>
        <dbReference type="EMBL" id="CAK9167731.1"/>
    </source>
</evidence>
<dbReference type="AlphaFoldDB" id="A0ABC8TIP2"/>
<name>A0ABC8TIP2_9AQUA</name>
<gene>
    <name evidence="1" type="ORF">ILEXP_LOCUS37018</name>
</gene>
<sequence length="60" mass="6421">MRAQKLVKLRHEKRVWFVGLKVVGRGCCLEMVTTDERVGVSCPGGGGLGLGVDGFCLSTL</sequence>
<keyword evidence="2" id="KW-1185">Reference proteome</keyword>
<protein>
    <submittedName>
        <fullName evidence="1">Uncharacterized protein</fullName>
    </submittedName>
</protein>
<dbReference type="Proteomes" id="UP001642360">
    <property type="component" value="Unassembled WGS sequence"/>
</dbReference>
<proteinExistence type="predicted"/>
<organism evidence="1 2">
    <name type="scientific">Ilex paraguariensis</name>
    <name type="common">yerba mate</name>
    <dbReference type="NCBI Taxonomy" id="185542"/>
    <lineage>
        <taxon>Eukaryota</taxon>
        <taxon>Viridiplantae</taxon>
        <taxon>Streptophyta</taxon>
        <taxon>Embryophyta</taxon>
        <taxon>Tracheophyta</taxon>
        <taxon>Spermatophyta</taxon>
        <taxon>Magnoliopsida</taxon>
        <taxon>eudicotyledons</taxon>
        <taxon>Gunneridae</taxon>
        <taxon>Pentapetalae</taxon>
        <taxon>asterids</taxon>
        <taxon>campanulids</taxon>
        <taxon>Aquifoliales</taxon>
        <taxon>Aquifoliaceae</taxon>
        <taxon>Ilex</taxon>
    </lineage>
</organism>
<dbReference type="EMBL" id="CAUOFW020004913">
    <property type="protein sequence ID" value="CAK9167731.1"/>
    <property type="molecule type" value="Genomic_DNA"/>
</dbReference>